<dbReference type="GeneID" id="60321658"/>
<dbReference type="RefSeq" id="YP_009950248.1">
    <property type="nucleotide sequence ID" value="NC_051588.1"/>
</dbReference>
<sequence>MSNFTSQKIRAGLYRVTAGHRVLHVEQIRTELAGYGVENKWWITEADDYGRVWFDPEHTKADALAAIRASFA</sequence>
<evidence type="ECO:0000313" key="2">
    <source>
        <dbReference type="Proteomes" id="UP000259472"/>
    </source>
</evidence>
<dbReference type="KEGG" id="vg:60321658"/>
<dbReference type="Proteomes" id="UP000259472">
    <property type="component" value="Segment"/>
</dbReference>
<keyword evidence="2" id="KW-1185">Reference proteome</keyword>
<proteinExistence type="predicted"/>
<accession>A0A345KV82</accession>
<dbReference type="EMBL" id="MH509442">
    <property type="protein sequence ID" value="AXH46934.1"/>
    <property type="molecule type" value="Genomic_DNA"/>
</dbReference>
<reference evidence="2" key="1">
    <citation type="submission" date="2018-06" db="EMBL/GenBank/DDBJ databases">
        <authorList>
            <person name="Zhirakovskaya E."/>
        </authorList>
    </citation>
    <scope>NUCLEOTIDE SEQUENCE [LARGE SCALE GENOMIC DNA]</scope>
</reference>
<protein>
    <submittedName>
        <fullName evidence="1">Uncharacterized protein</fullName>
    </submittedName>
</protein>
<organism evidence="1 2">
    <name type="scientific">Mycobacterium phage Aminay</name>
    <dbReference type="NCBI Taxonomy" id="2250291"/>
    <lineage>
        <taxon>Viruses</taxon>
        <taxon>Duplodnaviria</taxon>
        <taxon>Heunggongvirae</taxon>
        <taxon>Uroviricota</taxon>
        <taxon>Caudoviricetes</taxon>
        <taxon>Weiservirinae</taxon>
        <taxon>Aminayvirus</taxon>
        <taxon>Aminayvirus aminay</taxon>
    </lineage>
</organism>
<name>A0A345KV82_9CAUD</name>
<gene>
    <name evidence="1" type="primary">98</name>
    <name evidence="1" type="ORF">SEA_AMINAY_98</name>
</gene>
<evidence type="ECO:0000313" key="1">
    <source>
        <dbReference type="EMBL" id="AXH46934.1"/>
    </source>
</evidence>